<name>A0A1E5R8F5_9ASCO</name>
<proteinExistence type="predicted"/>
<organism evidence="1 2">
    <name type="scientific">Hanseniaspora opuntiae</name>
    <dbReference type="NCBI Taxonomy" id="211096"/>
    <lineage>
        <taxon>Eukaryota</taxon>
        <taxon>Fungi</taxon>
        <taxon>Dikarya</taxon>
        <taxon>Ascomycota</taxon>
        <taxon>Saccharomycotina</taxon>
        <taxon>Saccharomycetes</taxon>
        <taxon>Saccharomycodales</taxon>
        <taxon>Saccharomycodaceae</taxon>
        <taxon>Hanseniaspora</taxon>
    </lineage>
</organism>
<reference evidence="2" key="1">
    <citation type="journal article" date="2016" name="Genome Announc.">
        <title>Genome sequences of three species of Hanseniaspora isolated from spontaneous wine fermentations.</title>
        <authorList>
            <person name="Sternes P.R."/>
            <person name="Lee D."/>
            <person name="Kutyna D.R."/>
            <person name="Borneman A.R."/>
        </authorList>
    </citation>
    <scope>NUCLEOTIDE SEQUENCE [LARGE SCALE GENOMIC DNA]</scope>
    <source>
        <strain evidence="2">AWRI3578</strain>
    </source>
</reference>
<protein>
    <submittedName>
        <fullName evidence="1">Uncharacterized protein</fullName>
    </submittedName>
</protein>
<keyword evidence="2" id="KW-1185">Reference proteome</keyword>
<accession>A0A1E5R8F5</accession>
<dbReference type="Proteomes" id="UP000095605">
    <property type="component" value="Unassembled WGS sequence"/>
</dbReference>
<dbReference type="AlphaFoldDB" id="A0A1E5R8F5"/>
<evidence type="ECO:0000313" key="1">
    <source>
        <dbReference type="EMBL" id="OEJ83177.1"/>
    </source>
</evidence>
<evidence type="ECO:0000313" key="2">
    <source>
        <dbReference type="Proteomes" id="UP000095605"/>
    </source>
</evidence>
<dbReference type="OrthoDB" id="3971964at2759"/>
<dbReference type="EMBL" id="LPNL01000007">
    <property type="protein sequence ID" value="OEJ83177.1"/>
    <property type="molecule type" value="Genomic_DNA"/>
</dbReference>
<comment type="caution">
    <text evidence="1">The sequence shown here is derived from an EMBL/GenBank/DDBJ whole genome shotgun (WGS) entry which is preliminary data.</text>
</comment>
<sequence length="581" mass="67878">MFRPENLVLIGTHVALCSTLAPLVKQREEFNHDEEIKEVSKNYLKQNILDAAEQQTYEDVMGMVSASEYLEQLEAAKEVEKETNEVYKEVSDVATTNETLGKSSKDHGLINIEEYNGFETELDASTSENLFEQYKQELANAHLESGSLKTENEKNVFKKNISNLEYSNRNLVDQEILLNQSIVYQIQDFFYSFTQRSKNKDPIAAQRDNKEYLTKEYTRNNMYRSFLTKIYDPVDYNLKKYSKSEEKRQKRNMDKRNDDLFNNLFDAHDGLLDEANISVEQAKTTNIFIEKLLYMQDEYLESLEEQKVRSNEVELKFAQIKEKSPQYYSNIMDYLHSLKYTGLKSTGDILKIYEMIPSHDKDLKSGFTQFLLKRVSFFKHILNPDKKNNFIVENESLFTKMLDTVSGTKNVIPKYSTYIAMMKKLSDPVNSNKIKAIDKRIFRKYNTRITREKTYGPPTKRADLKGKYEIQVPWTFFCELLKKTFQTGHIGDSLRLLKSIPKEYDVEKVTTIDLGDYVASIIPHHKATAELKENYDDWFAQLIEELKSYESSNDANKQKLYNSRAFREAINHFNMNGNGLQ</sequence>
<gene>
    <name evidence="1" type="ORF">AWRI3578_g3126</name>
</gene>